<keyword evidence="2" id="KW-1185">Reference proteome</keyword>
<gene>
    <name evidence="1" type="ORF">K7X08_035479</name>
</gene>
<dbReference type="AlphaFoldDB" id="A0A9Q1R2M3"/>
<sequence>MKHFPVALQLIVDASSSFGAIFPRGLIDHLIDGFVSGVKKQLDDERSAIINQITVSCSFWFEYDFESRFDCLDTHFEDLDSRFIGVINVVENLVRGHDESKSFEVDNHALHSQQIGDVNMTTVKATTVDISILDEVSCKHRRCDDGKKDDNDPPRWNLITPKDNVIEKCTISGD</sequence>
<organism evidence="1 2">
    <name type="scientific">Anisodus acutangulus</name>
    <dbReference type="NCBI Taxonomy" id="402998"/>
    <lineage>
        <taxon>Eukaryota</taxon>
        <taxon>Viridiplantae</taxon>
        <taxon>Streptophyta</taxon>
        <taxon>Embryophyta</taxon>
        <taxon>Tracheophyta</taxon>
        <taxon>Spermatophyta</taxon>
        <taxon>Magnoliopsida</taxon>
        <taxon>eudicotyledons</taxon>
        <taxon>Gunneridae</taxon>
        <taxon>Pentapetalae</taxon>
        <taxon>asterids</taxon>
        <taxon>lamiids</taxon>
        <taxon>Solanales</taxon>
        <taxon>Solanaceae</taxon>
        <taxon>Solanoideae</taxon>
        <taxon>Hyoscyameae</taxon>
        <taxon>Anisodus</taxon>
    </lineage>
</organism>
<dbReference type="Proteomes" id="UP001152561">
    <property type="component" value="Unassembled WGS sequence"/>
</dbReference>
<proteinExistence type="predicted"/>
<comment type="caution">
    <text evidence="1">The sequence shown here is derived from an EMBL/GenBank/DDBJ whole genome shotgun (WGS) entry which is preliminary data.</text>
</comment>
<accession>A0A9Q1R2M3</accession>
<evidence type="ECO:0000313" key="2">
    <source>
        <dbReference type="Proteomes" id="UP001152561"/>
    </source>
</evidence>
<dbReference type="OrthoDB" id="1327709at2759"/>
<name>A0A9Q1R2M3_9SOLA</name>
<protein>
    <submittedName>
        <fullName evidence="1">Uncharacterized protein</fullName>
    </submittedName>
</protein>
<dbReference type="EMBL" id="JAJAGQ010000018">
    <property type="protein sequence ID" value="KAJ8537078.1"/>
    <property type="molecule type" value="Genomic_DNA"/>
</dbReference>
<evidence type="ECO:0000313" key="1">
    <source>
        <dbReference type="EMBL" id="KAJ8537078.1"/>
    </source>
</evidence>
<reference evidence="2" key="1">
    <citation type="journal article" date="2023" name="Proc. Natl. Acad. Sci. U.S.A.">
        <title>Genomic and structural basis for evolution of tropane alkaloid biosynthesis.</title>
        <authorList>
            <person name="Wanga Y.-J."/>
            <person name="Taina T."/>
            <person name="Yua J.-Y."/>
            <person name="Lia J."/>
            <person name="Xua B."/>
            <person name="Chenc J."/>
            <person name="D'Auriad J.C."/>
            <person name="Huanga J.-P."/>
            <person name="Huanga S.-X."/>
        </authorList>
    </citation>
    <scope>NUCLEOTIDE SEQUENCE [LARGE SCALE GENOMIC DNA]</scope>
    <source>
        <strain evidence="2">cv. KIB-2019</strain>
    </source>
</reference>